<organism evidence="1 2">
    <name type="scientific">Vermiconidia calcicola</name>
    <dbReference type="NCBI Taxonomy" id="1690605"/>
    <lineage>
        <taxon>Eukaryota</taxon>
        <taxon>Fungi</taxon>
        <taxon>Dikarya</taxon>
        <taxon>Ascomycota</taxon>
        <taxon>Pezizomycotina</taxon>
        <taxon>Dothideomycetes</taxon>
        <taxon>Dothideomycetidae</taxon>
        <taxon>Mycosphaerellales</taxon>
        <taxon>Extremaceae</taxon>
        <taxon>Vermiconidia</taxon>
    </lineage>
</organism>
<evidence type="ECO:0000313" key="1">
    <source>
        <dbReference type="EMBL" id="KAK3711965.1"/>
    </source>
</evidence>
<gene>
    <name evidence="1" type="primary">AIM6_1</name>
    <name evidence="1" type="ORF">LTR37_009277</name>
</gene>
<dbReference type="EMBL" id="JAUTXU010000072">
    <property type="protein sequence ID" value="KAK3711965.1"/>
    <property type="molecule type" value="Genomic_DNA"/>
</dbReference>
<sequence>MLGDSPKTVHSASDVLFSHEHFESGLTAGPGHEFGQDSYSRSSRSLFGRLLTLASRASGRRSDSRNVYGYQVAPTSETPDCVWMGGSPQRVRRGRRSSLPKLLLRVVLGSLTVILSLFGVLHILLVVVGRKPFLSDADQYNTYLRNWGKPGQVGEGLADYPTDATRGVLPVPCVSHNDYWRRVPLFAALHSGCSSVEADVWLLDGEDELLIGHNTASLTRERTFRSLYIDPLVELLDKMNSRTEFNNSMDHGVFDEDPAQTFVLLVDFKTDGHELFPRVLQQLEPLRQKNYLSYWTEDEFVSRAVTVVGTGNTPFDSVLDYKDRRDIFFDAPIDEMWESPEAEGEHSHRLTKRGQGKTGTGLIHSPNAFNVSNSYYASVSFKKSIGHLWRGRLSSKQLDLLRGQIRGAKRRGLQSRYWDTPSWPTSLRNHVWQVLLSQGADVLNVDDLRAAASLDWNDVKHDWLDA</sequence>
<comment type="caution">
    <text evidence="1">The sequence shown here is derived from an EMBL/GenBank/DDBJ whole genome shotgun (WGS) entry which is preliminary data.</text>
</comment>
<reference evidence="1" key="1">
    <citation type="submission" date="2023-07" db="EMBL/GenBank/DDBJ databases">
        <title>Black Yeasts Isolated from many extreme environments.</title>
        <authorList>
            <person name="Coleine C."/>
            <person name="Stajich J.E."/>
            <person name="Selbmann L."/>
        </authorList>
    </citation>
    <scope>NUCLEOTIDE SEQUENCE</scope>
    <source>
        <strain evidence="1">CCFEE 5714</strain>
    </source>
</reference>
<keyword evidence="2" id="KW-1185">Reference proteome</keyword>
<dbReference type="Proteomes" id="UP001281147">
    <property type="component" value="Unassembled WGS sequence"/>
</dbReference>
<evidence type="ECO:0000313" key="2">
    <source>
        <dbReference type="Proteomes" id="UP001281147"/>
    </source>
</evidence>
<proteinExistence type="predicted"/>
<protein>
    <submittedName>
        <fullName evidence="1">Altered inheritance of mitochondria protein 6</fullName>
    </submittedName>
</protein>
<accession>A0ACC3N822</accession>
<name>A0ACC3N822_9PEZI</name>